<gene>
    <name evidence="9" type="ORF">HERILL_LOCUS13074</name>
</gene>
<evidence type="ECO:0000256" key="3">
    <source>
        <dbReference type="ARBA" id="ARBA00022729"/>
    </source>
</evidence>
<dbReference type="OrthoDB" id="10056927at2759"/>
<protein>
    <recommendedName>
        <fullName evidence="11">Corticotropin-releasing factor-binding protein</fullName>
    </recommendedName>
</protein>
<dbReference type="PANTHER" id="PTHR10278:SF0">
    <property type="entry name" value="CORTICOTROPIN-RELEASING FACTOR-BINDING PROTEIN"/>
    <property type="match status" value="1"/>
</dbReference>
<feature type="signal peptide" evidence="6">
    <location>
        <begin position="1"/>
        <end position="18"/>
    </location>
</feature>
<dbReference type="Pfam" id="PF23541">
    <property type="entry name" value="CRF-BP_C"/>
    <property type="match status" value="1"/>
</dbReference>
<reference evidence="9 10" key="1">
    <citation type="submission" date="2020-11" db="EMBL/GenBank/DDBJ databases">
        <authorList>
            <person name="Wallbank WR R."/>
            <person name="Pardo Diaz C."/>
            <person name="Kozak K."/>
            <person name="Martin S."/>
            <person name="Jiggins C."/>
            <person name="Moest M."/>
            <person name="Warren A I."/>
            <person name="Generalovic N T."/>
            <person name="Byers J.R.P. K."/>
            <person name="Montejo-Kovacevich G."/>
            <person name="Yen C E."/>
        </authorList>
    </citation>
    <scope>NUCLEOTIDE SEQUENCE [LARGE SCALE GENOMIC DNA]</scope>
</reference>
<keyword evidence="3 6" id="KW-0732">Signal</keyword>
<feature type="domain" description="Corticotropin-releasing factor binding protein C-terminal" evidence="8">
    <location>
        <begin position="196"/>
        <end position="310"/>
    </location>
</feature>
<dbReference type="Proteomes" id="UP000594454">
    <property type="component" value="Chromosome 5"/>
</dbReference>
<dbReference type="FunCoup" id="A0A7R8V0K1">
    <property type="interactions" value="48"/>
</dbReference>
<organism evidence="9 10">
    <name type="scientific">Hermetia illucens</name>
    <name type="common">Black soldier fly</name>
    <dbReference type="NCBI Taxonomy" id="343691"/>
    <lineage>
        <taxon>Eukaryota</taxon>
        <taxon>Metazoa</taxon>
        <taxon>Ecdysozoa</taxon>
        <taxon>Arthropoda</taxon>
        <taxon>Hexapoda</taxon>
        <taxon>Insecta</taxon>
        <taxon>Pterygota</taxon>
        <taxon>Neoptera</taxon>
        <taxon>Endopterygota</taxon>
        <taxon>Diptera</taxon>
        <taxon>Brachycera</taxon>
        <taxon>Stratiomyomorpha</taxon>
        <taxon>Stratiomyidae</taxon>
        <taxon>Hermetiinae</taxon>
        <taxon>Hermetia</taxon>
    </lineage>
</organism>
<dbReference type="Pfam" id="PF05428">
    <property type="entry name" value="CRF-BP_N"/>
    <property type="match status" value="1"/>
</dbReference>
<feature type="chain" id="PRO_5031354501" description="Corticotropin-releasing factor-binding protein" evidence="6">
    <location>
        <begin position="19"/>
        <end position="318"/>
    </location>
</feature>
<sequence length="318" mass="35648">MKAVFVLSLSIIILRAKAWSSVKNPFELMVPPIKIHPISDCMHVTTEEGDFVFKKIPHLGRAENEKEMNMVDVENPMTVCGLYVVGQPDKLVEITIKHLDVNCESGGLMAFVDGWELNGHYFPGVKDHHRSLNNRVSEFCNDHSHWPVMSYKKTFRSSQNAALLQYRIPIRGSFIANVHFRTIPEPCNIMVEDVSSYYTLRNYGRRGNCTLTALFPAVVSLVSINVGGKPESEKVDYECDSMEDRLDVGGTGGLDSYDMERSTYICGHTKKPGPEQAIFCGITSVRLMSSGKYHNEAVLLVRQADENDLELASLICPL</sequence>
<keyword evidence="4" id="KW-1015">Disulfide bond</keyword>
<dbReference type="InterPro" id="IPR056178">
    <property type="entry name" value="CRF-BP_C"/>
</dbReference>
<evidence type="ECO:0000259" key="7">
    <source>
        <dbReference type="Pfam" id="PF05428"/>
    </source>
</evidence>
<evidence type="ECO:0000256" key="1">
    <source>
        <dbReference type="ARBA" id="ARBA00004613"/>
    </source>
</evidence>
<evidence type="ECO:0000313" key="10">
    <source>
        <dbReference type="Proteomes" id="UP000594454"/>
    </source>
</evidence>
<evidence type="ECO:0000313" key="9">
    <source>
        <dbReference type="EMBL" id="CAD7090605.1"/>
    </source>
</evidence>
<dbReference type="OMA" id="EFCFPSI"/>
<evidence type="ECO:0008006" key="11">
    <source>
        <dbReference type="Google" id="ProtNLM"/>
    </source>
</evidence>
<dbReference type="InterPro" id="IPR008435">
    <property type="entry name" value="CRF-bd"/>
</dbReference>
<dbReference type="GO" id="GO:0051424">
    <property type="term" value="F:corticotropin-releasing hormone binding"/>
    <property type="evidence" value="ECO:0007669"/>
    <property type="project" value="InterPro"/>
</dbReference>
<evidence type="ECO:0000256" key="5">
    <source>
        <dbReference type="ARBA" id="ARBA00023180"/>
    </source>
</evidence>
<keyword evidence="2" id="KW-0964">Secreted</keyword>
<dbReference type="InterPro" id="IPR056177">
    <property type="entry name" value="CRF-BP_N"/>
</dbReference>
<feature type="domain" description="Corticotropin-releasing factor binding protein N-terminal" evidence="7">
    <location>
        <begin position="73"/>
        <end position="173"/>
    </location>
</feature>
<evidence type="ECO:0000256" key="2">
    <source>
        <dbReference type="ARBA" id="ARBA00022525"/>
    </source>
</evidence>
<comment type="subcellular location">
    <subcellularLocation>
        <location evidence="1">Secreted</location>
    </subcellularLocation>
</comment>
<dbReference type="EMBL" id="LR899013">
    <property type="protein sequence ID" value="CAD7090605.1"/>
    <property type="molecule type" value="Genomic_DNA"/>
</dbReference>
<dbReference type="GO" id="GO:0009755">
    <property type="term" value="P:hormone-mediated signaling pathway"/>
    <property type="evidence" value="ECO:0007669"/>
    <property type="project" value="TreeGrafter"/>
</dbReference>
<dbReference type="GO" id="GO:0051460">
    <property type="term" value="P:negative regulation of corticotropin secretion"/>
    <property type="evidence" value="ECO:0007669"/>
    <property type="project" value="TreeGrafter"/>
</dbReference>
<dbReference type="AlphaFoldDB" id="A0A7R8V0K1"/>
<evidence type="ECO:0000259" key="8">
    <source>
        <dbReference type="Pfam" id="PF23541"/>
    </source>
</evidence>
<evidence type="ECO:0000256" key="6">
    <source>
        <dbReference type="SAM" id="SignalP"/>
    </source>
</evidence>
<dbReference type="PANTHER" id="PTHR10278">
    <property type="entry name" value="CORTICOTROPIN-RELEASING FACTOR-BINDING PROTEIN"/>
    <property type="match status" value="1"/>
</dbReference>
<keyword evidence="5" id="KW-0325">Glycoprotein</keyword>
<proteinExistence type="predicted"/>
<evidence type="ECO:0000256" key="4">
    <source>
        <dbReference type="ARBA" id="ARBA00023157"/>
    </source>
</evidence>
<dbReference type="GO" id="GO:0005615">
    <property type="term" value="C:extracellular space"/>
    <property type="evidence" value="ECO:0007669"/>
    <property type="project" value="TreeGrafter"/>
</dbReference>
<dbReference type="InParanoid" id="A0A7R8V0K1"/>
<name>A0A7R8V0K1_HERIL</name>
<accession>A0A7R8V0K1</accession>
<keyword evidence="10" id="KW-1185">Reference proteome</keyword>